<evidence type="ECO:0000256" key="7">
    <source>
        <dbReference type="ARBA" id="ARBA00023159"/>
    </source>
</evidence>
<comment type="subcellular location">
    <subcellularLocation>
        <location evidence="1">Cell membrane</location>
        <topology evidence="1">Multi-pass membrane protein</topology>
    </subcellularLocation>
</comment>
<keyword evidence="2 8" id="KW-0812">Transmembrane</keyword>
<dbReference type="SUPFAM" id="SSF51206">
    <property type="entry name" value="cAMP-binding domain-like"/>
    <property type="match status" value="1"/>
</dbReference>
<dbReference type="InterPro" id="IPR000595">
    <property type="entry name" value="cNMP-bd_dom"/>
</dbReference>
<dbReference type="Gene3D" id="3.40.50.300">
    <property type="entry name" value="P-loop containing nucleotide triphosphate hydrolases"/>
    <property type="match status" value="1"/>
</dbReference>
<dbReference type="EMBL" id="CP027059">
    <property type="protein sequence ID" value="UQZ81773.1"/>
    <property type="molecule type" value="Genomic_DNA"/>
</dbReference>
<dbReference type="SUPFAM" id="SSF52540">
    <property type="entry name" value="P-loop containing nucleoside triphosphate hydrolases"/>
    <property type="match status" value="1"/>
</dbReference>
<dbReference type="InterPro" id="IPR003439">
    <property type="entry name" value="ABC_transporter-like_ATP-bd"/>
</dbReference>
<dbReference type="Pfam" id="PF00005">
    <property type="entry name" value="ABC_tran"/>
    <property type="match status" value="1"/>
</dbReference>
<feature type="domain" description="Cyclic nucleotide-binding" evidence="9">
    <location>
        <begin position="594"/>
        <end position="714"/>
    </location>
</feature>
<dbReference type="InterPro" id="IPR018490">
    <property type="entry name" value="cNMP-bd_dom_sf"/>
</dbReference>
<dbReference type="CDD" id="cd07346">
    <property type="entry name" value="ABC_6TM_exporters"/>
    <property type="match status" value="1"/>
</dbReference>
<keyword evidence="6 8" id="KW-0472">Membrane</keyword>
<evidence type="ECO:0000256" key="3">
    <source>
        <dbReference type="ARBA" id="ARBA00022741"/>
    </source>
</evidence>
<dbReference type="Proteomes" id="UP001057134">
    <property type="component" value="Chromosome"/>
</dbReference>
<keyword evidence="5 8" id="KW-1133">Transmembrane helix</keyword>
<feature type="transmembrane region" description="Helical" evidence="8">
    <location>
        <begin position="272"/>
        <end position="300"/>
    </location>
</feature>
<reference evidence="12" key="1">
    <citation type="submission" date="2018-02" db="EMBL/GenBank/DDBJ databases">
        <authorList>
            <person name="Kim S.-K."/>
            <person name="Jung H.-I."/>
            <person name="Lee S.-W."/>
        </authorList>
    </citation>
    <scope>NUCLEOTIDE SEQUENCE</scope>
    <source>
        <strain evidence="12">SK3146</strain>
    </source>
</reference>
<evidence type="ECO:0000313" key="13">
    <source>
        <dbReference type="Proteomes" id="UP001057134"/>
    </source>
</evidence>
<dbReference type="PROSITE" id="PS50042">
    <property type="entry name" value="CNMP_BINDING_3"/>
    <property type="match status" value="1"/>
</dbReference>
<protein>
    <submittedName>
        <fullName evidence="12">ABC transporter ATP-binding protein</fullName>
    </submittedName>
</protein>
<reference evidence="12" key="2">
    <citation type="journal article" date="2021" name="J Anim Sci Technol">
        <title>Complete genome sequence of Paenibacillus konkukensis sp. nov. SK3146 as a potential probiotic strain.</title>
        <authorList>
            <person name="Jung H.I."/>
            <person name="Park S."/>
            <person name="Niu K.M."/>
            <person name="Lee S.W."/>
            <person name="Kothari D."/>
            <person name="Yi K.J."/>
            <person name="Kim S.K."/>
        </authorList>
    </citation>
    <scope>NUCLEOTIDE SEQUENCE</scope>
    <source>
        <strain evidence="12">SK3146</strain>
    </source>
</reference>
<feature type="domain" description="ABC transporter" evidence="10">
    <location>
        <begin position="335"/>
        <end position="569"/>
    </location>
</feature>
<evidence type="ECO:0000256" key="1">
    <source>
        <dbReference type="ARBA" id="ARBA00004651"/>
    </source>
</evidence>
<dbReference type="PRINTS" id="PR00103">
    <property type="entry name" value="CAMPKINASE"/>
</dbReference>
<keyword evidence="4 12" id="KW-0067">ATP-binding</keyword>
<keyword evidence="7" id="KW-0010">Activator</keyword>
<sequence>MNFFKALLRYFTVYKLLCGVFLFSIFFEVAYAVAAPLSLKYLVDEAFAPKNFQVFIVILSILLGGGLLNIAASACGDYSLGRVSGEGIRQLRNELFAHLQKQSLPFYQRYRVGDLVTRFAEDMASIERVIRISLPFFLKEALSILLGLFMLFSIEWKLTLAVLAGSALMFAGPRLLQGRAEAVHSGYKEAQERFSNTIDEMAKGHKTIKGLHQQQRFRELAREQIHNLFSLGFKMHMTNSLMERLPLTTLLILNGIMIGFGGYLIFHDEMSVGGFMAFFTLFMSVGQAGSNVSFLLPNLIDSRISFRRIGEILEQQPDVPEAAQPAELPATFAGIRMERVSFGYTEDNLQLKDVSLHIKPGTYVAFVGPSGSGKSTALQLLSRFYDPKDGIVAIGEHDLRTVSEFSLRSLATLVTQETFLFHATIRDNLLLDNKGVTEADMIEAAKQARIHDIIAGWPEGYDTWIHHEGGSLSGGERQRIAIARALLRRPQLLLLDEVTSALDPATEADINQLLRRIRGHRTIVSVTHRLASVVDADTIYVFQDGRIVESGAHPELLQLQGLYKSLWEKQHGFHLSEDGRRATVDVERLAKLPFFQGIEAALLENIAGLFATETCKEGEVIVRQGDEGGKCYILVRGKVEILKYTPEAGEKRVAVLQDGDHFGEIALLKDIPRNATVRALGPAVLLSVRREAFLQLTAEYPQIRRTLEDTLQQRM</sequence>
<dbReference type="PROSITE" id="PS50893">
    <property type="entry name" value="ABC_TRANSPORTER_2"/>
    <property type="match status" value="1"/>
</dbReference>
<feature type="transmembrane region" description="Helical" evidence="8">
    <location>
        <begin position="12"/>
        <end position="34"/>
    </location>
</feature>
<dbReference type="GO" id="GO:0005524">
    <property type="term" value="F:ATP binding"/>
    <property type="evidence" value="ECO:0007669"/>
    <property type="project" value="UniProtKB-KW"/>
</dbReference>
<evidence type="ECO:0000259" key="10">
    <source>
        <dbReference type="PROSITE" id="PS50893"/>
    </source>
</evidence>
<dbReference type="Gene3D" id="2.60.120.10">
    <property type="entry name" value="Jelly Rolls"/>
    <property type="match status" value="1"/>
</dbReference>
<dbReference type="InterPro" id="IPR014710">
    <property type="entry name" value="RmlC-like_jellyroll"/>
</dbReference>
<dbReference type="Pfam" id="PF00027">
    <property type="entry name" value="cNMP_binding"/>
    <property type="match status" value="1"/>
</dbReference>
<dbReference type="InterPro" id="IPR003593">
    <property type="entry name" value="AAA+_ATPase"/>
</dbReference>
<evidence type="ECO:0000256" key="5">
    <source>
        <dbReference type="ARBA" id="ARBA00022989"/>
    </source>
</evidence>
<dbReference type="InterPro" id="IPR027417">
    <property type="entry name" value="P-loop_NTPase"/>
</dbReference>
<dbReference type="PANTHER" id="PTHR24221:SF654">
    <property type="entry name" value="ATP-BINDING CASSETTE SUB-FAMILY B MEMBER 6"/>
    <property type="match status" value="1"/>
</dbReference>
<keyword evidence="3" id="KW-0547">Nucleotide-binding</keyword>
<dbReference type="PANTHER" id="PTHR24221">
    <property type="entry name" value="ATP-BINDING CASSETTE SUB-FAMILY B"/>
    <property type="match status" value="1"/>
</dbReference>
<dbReference type="InterPro" id="IPR017871">
    <property type="entry name" value="ABC_transporter-like_CS"/>
</dbReference>
<dbReference type="InterPro" id="IPR039421">
    <property type="entry name" value="Type_1_exporter"/>
</dbReference>
<dbReference type="RefSeq" id="WP_249863976.1">
    <property type="nucleotide sequence ID" value="NZ_CP027059.1"/>
</dbReference>
<organism evidence="12 13">
    <name type="scientific">Paenibacillus konkukensis</name>
    <dbReference type="NCBI Taxonomy" id="2020716"/>
    <lineage>
        <taxon>Bacteria</taxon>
        <taxon>Bacillati</taxon>
        <taxon>Bacillota</taxon>
        <taxon>Bacilli</taxon>
        <taxon>Bacillales</taxon>
        <taxon>Paenibacillaceae</taxon>
        <taxon>Paenibacillus</taxon>
    </lineage>
</organism>
<accession>A0ABY4RI02</accession>
<evidence type="ECO:0000259" key="11">
    <source>
        <dbReference type="PROSITE" id="PS50929"/>
    </source>
</evidence>
<dbReference type="SMART" id="SM00382">
    <property type="entry name" value="AAA"/>
    <property type="match status" value="1"/>
</dbReference>
<dbReference type="SUPFAM" id="SSF90123">
    <property type="entry name" value="ABC transporter transmembrane region"/>
    <property type="match status" value="1"/>
</dbReference>
<dbReference type="PROSITE" id="PS00211">
    <property type="entry name" value="ABC_TRANSPORTER_1"/>
    <property type="match status" value="1"/>
</dbReference>
<proteinExistence type="predicted"/>
<dbReference type="CDD" id="cd00038">
    <property type="entry name" value="CAP_ED"/>
    <property type="match status" value="1"/>
</dbReference>
<feature type="transmembrane region" description="Helical" evidence="8">
    <location>
        <begin position="245"/>
        <end position="266"/>
    </location>
</feature>
<feature type="transmembrane region" description="Helical" evidence="8">
    <location>
        <begin position="132"/>
        <end position="152"/>
    </location>
</feature>
<evidence type="ECO:0000259" key="9">
    <source>
        <dbReference type="PROSITE" id="PS50042"/>
    </source>
</evidence>
<dbReference type="SMART" id="SM00100">
    <property type="entry name" value="cNMP"/>
    <property type="match status" value="1"/>
</dbReference>
<keyword evidence="13" id="KW-1185">Reference proteome</keyword>
<evidence type="ECO:0000256" key="6">
    <source>
        <dbReference type="ARBA" id="ARBA00023136"/>
    </source>
</evidence>
<dbReference type="InterPro" id="IPR011527">
    <property type="entry name" value="ABC1_TM_dom"/>
</dbReference>
<evidence type="ECO:0000256" key="2">
    <source>
        <dbReference type="ARBA" id="ARBA00022692"/>
    </source>
</evidence>
<dbReference type="Gene3D" id="1.20.1560.10">
    <property type="entry name" value="ABC transporter type 1, transmembrane domain"/>
    <property type="match status" value="1"/>
</dbReference>
<feature type="domain" description="ABC transmembrane type-1" evidence="11">
    <location>
        <begin position="22"/>
        <end position="301"/>
    </location>
</feature>
<evidence type="ECO:0000256" key="4">
    <source>
        <dbReference type="ARBA" id="ARBA00022840"/>
    </source>
</evidence>
<dbReference type="InterPro" id="IPR036640">
    <property type="entry name" value="ABC1_TM_sf"/>
</dbReference>
<evidence type="ECO:0000313" key="12">
    <source>
        <dbReference type="EMBL" id="UQZ81773.1"/>
    </source>
</evidence>
<name>A0ABY4RI02_9BACL</name>
<evidence type="ECO:0000256" key="8">
    <source>
        <dbReference type="SAM" id="Phobius"/>
    </source>
</evidence>
<gene>
    <name evidence="12" type="ORF">SK3146_00929</name>
</gene>
<feature type="transmembrane region" description="Helical" evidence="8">
    <location>
        <begin position="54"/>
        <end position="72"/>
    </location>
</feature>
<dbReference type="Pfam" id="PF00664">
    <property type="entry name" value="ABC_membrane"/>
    <property type="match status" value="1"/>
</dbReference>
<dbReference type="PROSITE" id="PS50929">
    <property type="entry name" value="ABC_TM1F"/>
    <property type="match status" value="1"/>
</dbReference>